<protein>
    <submittedName>
        <fullName evidence="3">Uncharacterized protein</fullName>
    </submittedName>
</protein>
<organism evidence="3 4">
    <name type="scientific">Arachnia propionica</name>
    <dbReference type="NCBI Taxonomy" id="1750"/>
    <lineage>
        <taxon>Bacteria</taxon>
        <taxon>Bacillati</taxon>
        <taxon>Actinomycetota</taxon>
        <taxon>Actinomycetes</taxon>
        <taxon>Propionibacteriales</taxon>
        <taxon>Propionibacteriaceae</taxon>
        <taxon>Arachnia</taxon>
    </lineage>
</organism>
<feature type="compositionally biased region" description="Low complexity" evidence="1">
    <location>
        <begin position="97"/>
        <end position="107"/>
    </location>
</feature>
<keyword evidence="2" id="KW-1133">Transmembrane helix</keyword>
<feature type="compositionally biased region" description="Low complexity" evidence="1">
    <location>
        <begin position="77"/>
        <end position="90"/>
    </location>
</feature>
<accession>A0A3S4VK98</accession>
<feature type="transmembrane region" description="Helical" evidence="2">
    <location>
        <begin position="116"/>
        <end position="139"/>
    </location>
</feature>
<keyword evidence="2" id="KW-0812">Transmembrane</keyword>
<proteinExistence type="predicted"/>
<evidence type="ECO:0000256" key="2">
    <source>
        <dbReference type="SAM" id="Phobius"/>
    </source>
</evidence>
<feature type="compositionally biased region" description="Pro residues" evidence="1">
    <location>
        <begin position="66"/>
        <end position="76"/>
    </location>
</feature>
<dbReference type="RefSeq" id="WP_126409434.1">
    <property type="nucleotide sequence ID" value="NZ_CP128406.1"/>
</dbReference>
<evidence type="ECO:0000256" key="1">
    <source>
        <dbReference type="SAM" id="MobiDB-lite"/>
    </source>
</evidence>
<dbReference type="GeneID" id="64407748"/>
<feature type="region of interest" description="Disordered" evidence="1">
    <location>
        <begin position="1"/>
        <end position="111"/>
    </location>
</feature>
<name>A0A3S4VK98_9ACTN</name>
<dbReference type="EMBL" id="LR134406">
    <property type="protein sequence ID" value="VEH70997.1"/>
    <property type="molecule type" value="Genomic_DNA"/>
</dbReference>
<keyword evidence="2" id="KW-0472">Membrane</keyword>
<dbReference type="Proteomes" id="UP000273044">
    <property type="component" value="Chromosome"/>
</dbReference>
<sequence>MSTPNGPGTPNQPGGTGGPAQQPGAPQFIPPGQGQLQGHQGPPQGHPGNMNMPPQGPATQGRSGPPQAPQGPPVTQGPPVMQGPPVAQGQSVPPPYGAGYTQQGAGQSPKNSKTGLWVGIGAVAVVVVVALALVLSGVFSGGSGGGAAGGAGGSGKSADPKETAKTIATNYLTAISEGRATDAKKLLYSISDDDSLLTDEVLKDSLTRAPITDINVGEPTGEYSSFDVSVTYKVGDELASDEYKVSTGSGKILTSLPSLRLYSLKGVDITVNGVKAKSGESSHAVFPGSYVVASANKYLEVDGNTTVVVTSGKDHTSSSDLKLKVSQAGIDLFREKVVAEAKACLASKALDPGCNIAISATTQNGGTVAEGSVTRTQNSENAAKLENAVPKPGTSVPTIISARDLGEIQVTATCTDSRGSGPCKLLSGKGARFPTASLNVAEENPKVTWEER</sequence>
<evidence type="ECO:0000313" key="3">
    <source>
        <dbReference type="EMBL" id="VEH70997.1"/>
    </source>
</evidence>
<evidence type="ECO:0000313" key="4">
    <source>
        <dbReference type="Proteomes" id="UP000273044"/>
    </source>
</evidence>
<gene>
    <name evidence="3" type="ORF">NCTC12967_02307</name>
</gene>
<feature type="compositionally biased region" description="Low complexity" evidence="1">
    <location>
        <begin position="1"/>
        <end position="53"/>
    </location>
</feature>
<dbReference type="AlphaFoldDB" id="A0A3S4VK98"/>
<reference evidence="3 4" key="1">
    <citation type="submission" date="2018-12" db="EMBL/GenBank/DDBJ databases">
        <authorList>
            <consortium name="Pathogen Informatics"/>
        </authorList>
    </citation>
    <scope>NUCLEOTIDE SEQUENCE [LARGE SCALE GENOMIC DNA]</scope>
    <source>
        <strain evidence="3 4">NCTC12967</strain>
    </source>
</reference>
<keyword evidence="4" id="KW-1185">Reference proteome</keyword>